<dbReference type="Pfam" id="PF07491">
    <property type="entry name" value="PPI_Ypi1"/>
    <property type="match status" value="1"/>
</dbReference>
<dbReference type="Proteomes" id="UP000001449">
    <property type="component" value="Chromosome 1"/>
</dbReference>
<reference evidence="2 3" key="1">
    <citation type="journal article" date="2004" name="Science">
        <title>The genome of the diatom Thalassiosira pseudonana: ecology, evolution, and metabolism.</title>
        <authorList>
            <person name="Armbrust E.V."/>
            <person name="Berges J.A."/>
            <person name="Bowler C."/>
            <person name="Green B.R."/>
            <person name="Martinez D."/>
            <person name="Putnam N.H."/>
            <person name="Zhou S."/>
            <person name="Allen A.E."/>
            <person name="Apt K.E."/>
            <person name="Bechner M."/>
            <person name="Brzezinski M.A."/>
            <person name="Chaal B.K."/>
            <person name="Chiovitti A."/>
            <person name="Davis A.K."/>
            <person name="Demarest M.S."/>
            <person name="Detter J.C."/>
            <person name="Glavina T."/>
            <person name="Goodstein D."/>
            <person name="Hadi M.Z."/>
            <person name="Hellsten U."/>
            <person name="Hildebrand M."/>
            <person name="Jenkins B.D."/>
            <person name="Jurka J."/>
            <person name="Kapitonov V.V."/>
            <person name="Kroger N."/>
            <person name="Lau W.W."/>
            <person name="Lane T.W."/>
            <person name="Larimer F.W."/>
            <person name="Lippmeier J.C."/>
            <person name="Lucas S."/>
            <person name="Medina M."/>
            <person name="Montsant A."/>
            <person name="Obornik M."/>
            <person name="Parker M.S."/>
            <person name="Palenik B."/>
            <person name="Pazour G.J."/>
            <person name="Richardson P.M."/>
            <person name="Rynearson T.A."/>
            <person name="Saito M.A."/>
            <person name="Schwartz D.C."/>
            <person name="Thamatrakoln K."/>
            <person name="Valentin K."/>
            <person name="Vardi A."/>
            <person name="Wilkerson F.P."/>
            <person name="Rokhsar D.S."/>
        </authorList>
    </citation>
    <scope>NUCLEOTIDE SEQUENCE [LARGE SCALE GENOMIC DNA]</scope>
    <source>
        <strain evidence="2 3">CCMP1335</strain>
    </source>
</reference>
<accession>B8BQ92</accession>
<dbReference type="PaxDb" id="35128-Thaps1203"/>
<dbReference type="InterPro" id="IPR011107">
    <property type="entry name" value="PPI_Ypi1"/>
</dbReference>
<sequence>MESNKNSGENEESRPPRVPSLPNDGASSGGGGRVPSVDVVHNPGRGGGGTTTNNTTTTTVTLTQQDNITDEVPVLRLTLQPRSHVTWDDDVVNNEGLGRKSSKRCCIWHKQREFGESSTESSDDDGDDGSTSSSSSGGGGSGSARPMARKKISKKKKHGKVGKPKVPDYQRFHA</sequence>
<dbReference type="PANTHER" id="PTHR20835">
    <property type="entry name" value="E3 UBIQUITIN-PROTEIN LIGASE PPP1R11-RELATED"/>
    <property type="match status" value="1"/>
</dbReference>
<feature type="compositionally biased region" description="Low complexity" evidence="1">
    <location>
        <begin position="51"/>
        <end position="63"/>
    </location>
</feature>
<dbReference type="HOGENOM" id="CLU_1543153_0_0_1"/>
<dbReference type="STRING" id="35128.B8BQ92"/>
<dbReference type="EMBL" id="CM000638">
    <property type="protein sequence ID" value="EED95742.1"/>
    <property type="molecule type" value="Genomic_DNA"/>
</dbReference>
<dbReference type="AlphaFoldDB" id="B8BQ92"/>
<reference evidence="2 3" key="2">
    <citation type="journal article" date="2008" name="Nature">
        <title>The Phaeodactylum genome reveals the evolutionary history of diatom genomes.</title>
        <authorList>
            <person name="Bowler C."/>
            <person name="Allen A.E."/>
            <person name="Badger J.H."/>
            <person name="Grimwood J."/>
            <person name="Jabbari K."/>
            <person name="Kuo A."/>
            <person name="Maheswari U."/>
            <person name="Martens C."/>
            <person name="Maumus F."/>
            <person name="Otillar R.P."/>
            <person name="Rayko E."/>
            <person name="Salamov A."/>
            <person name="Vandepoele K."/>
            <person name="Beszteri B."/>
            <person name="Gruber A."/>
            <person name="Heijde M."/>
            <person name="Katinka M."/>
            <person name="Mock T."/>
            <person name="Valentin K."/>
            <person name="Verret F."/>
            <person name="Berges J.A."/>
            <person name="Brownlee C."/>
            <person name="Cadoret J.P."/>
            <person name="Chiovitti A."/>
            <person name="Choi C.J."/>
            <person name="Coesel S."/>
            <person name="De Martino A."/>
            <person name="Detter J.C."/>
            <person name="Durkin C."/>
            <person name="Falciatore A."/>
            <person name="Fournet J."/>
            <person name="Haruta M."/>
            <person name="Huysman M.J."/>
            <person name="Jenkins B.D."/>
            <person name="Jiroutova K."/>
            <person name="Jorgensen R.E."/>
            <person name="Joubert Y."/>
            <person name="Kaplan A."/>
            <person name="Kroger N."/>
            <person name="Kroth P.G."/>
            <person name="La Roche J."/>
            <person name="Lindquist E."/>
            <person name="Lommer M."/>
            <person name="Martin-Jezequel V."/>
            <person name="Lopez P.J."/>
            <person name="Lucas S."/>
            <person name="Mangogna M."/>
            <person name="McGinnis K."/>
            <person name="Medlin L.K."/>
            <person name="Montsant A."/>
            <person name="Oudot-Le Secq M.P."/>
            <person name="Napoli C."/>
            <person name="Obornik M."/>
            <person name="Parker M.S."/>
            <person name="Petit J.L."/>
            <person name="Porcel B.M."/>
            <person name="Poulsen N."/>
            <person name="Robison M."/>
            <person name="Rychlewski L."/>
            <person name="Rynearson T.A."/>
            <person name="Schmutz J."/>
            <person name="Shapiro H."/>
            <person name="Siaut M."/>
            <person name="Stanley M."/>
            <person name="Sussman M.R."/>
            <person name="Taylor A.R."/>
            <person name="Vardi A."/>
            <person name="von Dassow P."/>
            <person name="Vyverman W."/>
            <person name="Willis A."/>
            <person name="Wyrwicz L.S."/>
            <person name="Rokhsar D.S."/>
            <person name="Weissenbach J."/>
            <person name="Armbrust E.V."/>
            <person name="Green B.R."/>
            <person name="Van de Peer Y."/>
            <person name="Grigoriev I.V."/>
        </authorList>
    </citation>
    <scope>NUCLEOTIDE SEQUENCE [LARGE SCALE GENOMIC DNA]</scope>
    <source>
        <strain evidence="2 3">CCMP1335</strain>
    </source>
</reference>
<feature type="compositionally biased region" description="Basic residues" evidence="1">
    <location>
        <begin position="147"/>
        <end position="163"/>
    </location>
</feature>
<feature type="compositionally biased region" description="Basic residues" evidence="1">
    <location>
        <begin position="100"/>
        <end position="109"/>
    </location>
</feature>
<dbReference type="KEGG" id="tps:THAPSDRAFT_1203"/>
<dbReference type="RefSeq" id="XP_002286101.1">
    <property type="nucleotide sequence ID" value="XM_002286065.1"/>
</dbReference>
<evidence type="ECO:0000313" key="2">
    <source>
        <dbReference type="EMBL" id="EED95742.1"/>
    </source>
</evidence>
<dbReference type="InParanoid" id="B8BQ92"/>
<dbReference type="eggNOG" id="KOG4102">
    <property type="taxonomic scope" value="Eukaryota"/>
</dbReference>
<keyword evidence="3" id="KW-1185">Reference proteome</keyword>
<feature type="compositionally biased region" description="Basic and acidic residues" evidence="1">
    <location>
        <begin position="165"/>
        <end position="174"/>
    </location>
</feature>
<proteinExistence type="predicted"/>
<dbReference type="GeneID" id="7445287"/>
<dbReference type="GO" id="GO:0004865">
    <property type="term" value="F:protein serine/threonine phosphatase inhibitor activity"/>
    <property type="evidence" value="ECO:0000318"/>
    <property type="project" value="GO_Central"/>
</dbReference>
<name>B8BQ92_THAPS</name>
<dbReference type="PANTHER" id="PTHR20835:SF0">
    <property type="entry name" value="E3 UBIQUITIN-PROTEIN LIGASE PPP1R11"/>
    <property type="match status" value="1"/>
</dbReference>
<dbReference type="OMA" id="KRCCIWH"/>
<dbReference type="GO" id="GO:0008157">
    <property type="term" value="F:protein phosphatase 1 binding"/>
    <property type="evidence" value="ECO:0000318"/>
    <property type="project" value="GO_Central"/>
</dbReference>
<dbReference type="GO" id="GO:0005634">
    <property type="term" value="C:nucleus"/>
    <property type="evidence" value="ECO:0000318"/>
    <property type="project" value="GO_Central"/>
</dbReference>
<feature type="region of interest" description="Disordered" evidence="1">
    <location>
        <begin position="1"/>
        <end position="174"/>
    </location>
</feature>
<organism evidence="2 3">
    <name type="scientific">Thalassiosira pseudonana</name>
    <name type="common">Marine diatom</name>
    <name type="synonym">Cyclotella nana</name>
    <dbReference type="NCBI Taxonomy" id="35128"/>
    <lineage>
        <taxon>Eukaryota</taxon>
        <taxon>Sar</taxon>
        <taxon>Stramenopiles</taxon>
        <taxon>Ochrophyta</taxon>
        <taxon>Bacillariophyta</taxon>
        <taxon>Coscinodiscophyceae</taxon>
        <taxon>Thalassiosirophycidae</taxon>
        <taxon>Thalassiosirales</taxon>
        <taxon>Thalassiosiraceae</taxon>
        <taxon>Thalassiosira</taxon>
    </lineage>
</organism>
<evidence type="ECO:0000256" key="1">
    <source>
        <dbReference type="SAM" id="MobiDB-lite"/>
    </source>
</evidence>
<evidence type="ECO:0000313" key="3">
    <source>
        <dbReference type="Proteomes" id="UP000001449"/>
    </source>
</evidence>
<gene>
    <name evidence="2" type="ORF">THAPSDRAFT_1203</name>
</gene>
<protein>
    <submittedName>
        <fullName evidence="2">Uncharacterized protein</fullName>
    </submittedName>
</protein>